<organism evidence="1 2">
    <name type="scientific">Oxobacter pfennigii</name>
    <dbReference type="NCBI Taxonomy" id="36849"/>
    <lineage>
        <taxon>Bacteria</taxon>
        <taxon>Bacillati</taxon>
        <taxon>Bacillota</taxon>
        <taxon>Clostridia</taxon>
        <taxon>Eubacteriales</taxon>
        <taxon>Clostridiaceae</taxon>
        <taxon>Oxobacter</taxon>
    </lineage>
</organism>
<sequence>MYLSGVKIEACALLAVVGGREYAWYEMPLLVYMKIRRKI</sequence>
<accession>A0A0P8Y7C7</accession>
<dbReference type="Proteomes" id="UP000050326">
    <property type="component" value="Unassembled WGS sequence"/>
</dbReference>
<reference evidence="1 2" key="1">
    <citation type="submission" date="2015-09" db="EMBL/GenBank/DDBJ databases">
        <title>Genome sequence of Oxobacter pfennigii DSM 3222.</title>
        <authorList>
            <person name="Poehlein A."/>
            <person name="Bengelsdorf F.R."/>
            <person name="Schiel-Bengelsdorf B."/>
            <person name="Duerre P."/>
            <person name="Daniel R."/>
        </authorList>
    </citation>
    <scope>NUCLEOTIDE SEQUENCE [LARGE SCALE GENOMIC DNA]</scope>
    <source>
        <strain evidence="1 2">DSM 3222</strain>
    </source>
</reference>
<evidence type="ECO:0000313" key="2">
    <source>
        <dbReference type="Proteomes" id="UP000050326"/>
    </source>
</evidence>
<dbReference type="AlphaFoldDB" id="A0A0P8Y7C7"/>
<gene>
    <name evidence="1" type="ORF">OXPF_41590</name>
</gene>
<protein>
    <submittedName>
        <fullName evidence="1">Uncharacterized protein</fullName>
    </submittedName>
</protein>
<comment type="caution">
    <text evidence="1">The sequence shown here is derived from an EMBL/GenBank/DDBJ whole genome shotgun (WGS) entry which is preliminary data.</text>
</comment>
<keyword evidence="2" id="KW-1185">Reference proteome</keyword>
<proteinExistence type="predicted"/>
<evidence type="ECO:0000313" key="1">
    <source>
        <dbReference type="EMBL" id="KPU42374.1"/>
    </source>
</evidence>
<name>A0A0P8Y7C7_9CLOT</name>
<dbReference type="EMBL" id="LKET01000068">
    <property type="protein sequence ID" value="KPU42374.1"/>
    <property type="molecule type" value="Genomic_DNA"/>
</dbReference>